<keyword evidence="5 7" id="KW-1133">Transmembrane helix</keyword>
<accession>A0AAN7GVG1</accession>
<evidence type="ECO:0000256" key="5">
    <source>
        <dbReference type="ARBA" id="ARBA00022989"/>
    </source>
</evidence>
<feature type="transmembrane region" description="Helical" evidence="7">
    <location>
        <begin position="422"/>
        <end position="446"/>
    </location>
</feature>
<dbReference type="GO" id="GO:0005886">
    <property type="term" value="C:plasma membrane"/>
    <property type="evidence" value="ECO:0007669"/>
    <property type="project" value="UniProtKB-ARBA"/>
</dbReference>
<evidence type="ECO:0000256" key="7">
    <source>
        <dbReference type="SAM" id="Phobius"/>
    </source>
</evidence>
<evidence type="ECO:0000313" key="9">
    <source>
        <dbReference type="Proteomes" id="UP001301958"/>
    </source>
</evidence>
<feature type="transmembrane region" description="Helical" evidence="7">
    <location>
        <begin position="301"/>
        <end position="322"/>
    </location>
</feature>
<dbReference type="FunFam" id="1.20.1250.20:FF:000085">
    <property type="entry name" value="MFS peptide transporter Ptr2"/>
    <property type="match status" value="1"/>
</dbReference>
<feature type="transmembrane region" description="Helical" evidence="7">
    <location>
        <begin position="180"/>
        <end position="200"/>
    </location>
</feature>
<keyword evidence="6 7" id="KW-0472">Membrane</keyword>
<organism evidence="8 9">
    <name type="scientific">Podospora fimiseda</name>
    <dbReference type="NCBI Taxonomy" id="252190"/>
    <lineage>
        <taxon>Eukaryota</taxon>
        <taxon>Fungi</taxon>
        <taxon>Dikarya</taxon>
        <taxon>Ascomycota</taxon>
        <taxon>Pezizomycotina</taxon>
        <taxon>Sordariomycetes</taxon>
        <taxon>Sordariomycetidae</taxon>
        <taxon>Sordariales</taxon>
        <taxon>Podosporaceae</taxon>
        <taxon>Podospora</taxon>
    </lineage>
</organism>
<feature type="transmembrane region" description="Helical" evidence="7">
    <location>
        <begin position="93"/>
        <end position="116"/>
    </location>
</feature>
<dbReference type="GO" id="GO:0071916">
    <property type="term" value="F:dipeptide transmembrane transporter activity"/>
    <property type="evidence" value="ECO:0007669"/>
    <property type="project" value="UniProtKB-ARBA"/>
</dbReference>
<sequence length="544" mass="59154">MPSSCYYLCAVEFAERASYYGCNQVYKNFIRAPLPPDGPGTGASRPGSQYTAGALGRGSVTATAMTEAFKFLAYALPSVFGWLADTKYGRFKMICWGVAVCGVAHIIMIISALPSVLQSGHAIGPFALSLYMLSIGAAQFKPNISPMVMDQSPHKVSHVIVLNGEKVIVDPEESINSVMLWFYLLINIGACFGIPTTYLAKLVGYWAAYLIPTILYLMLPPLLWYLNPRLVKQPPGGSDLGNVFKVLGDCLRHGGIRSIGRKGFWDVAKPSVRAAAGSTKVYEYDDQFVEDVRRTFQACGIFLFLPIFYINDGGLGAAANALSAGMQTNGLPNDLLDNLNSVSIVVMVPTMNHIVYPLLRRWGIKWGPISRMTFGFALCTIGSIGFSVLQHLVYKSSPCGKNATTCASIVPEGENSLSSVSYSYYAIPIILTAISEIFVNVTAYGIAYTRSPKNMKGLVTSINLFMMAISAAIGLATAPAIKDPYLVWAFAGPTMVGAVMTVIFWFTFKHIDKEEFIINTGGEDFVDATESQDEEKRVPKDGKD</sequence>
<dbReference type="SUPFAM" id="SSF103473">
    <property type="entry name" value="MFS general substrate transporter"/>
    <property type="match status" value="1"/>
</dbReference>
<evidence type="ECO:0000313" key="8">
    <source>
        <dbReference type="EMBL" id="KAK4225707.1"/>
    </source>
</evidence>
<evidence type="ECO:0000256" key="4">
    <source>
        <dbReference type="ARBA" id="ARBA00022692"/>
    </source>
</evidence>
<comment type="caution">
    <text evidence="8">The sequence shown here is derived from an EMBL/GenBank/DDBJ whole genome shotgun (WGS) entry which is preliminary data.</text>
</comment>
<dbReference type="Pfam" id="PF00854">
    <property type="entry name" value="PTR2"/>
    <property type="match status" value="1"/>
</dbReference>
<reference evidence="8" key="2">
    <citation type="submission" date="2023-05" db="EMBL/GenBank/DDBJ databases">
        <authorList>
            <consortium name="Lawrence Berkeley National Laboratory"/>
            <person name="Steindorff A."/>
            <person name="Hensen N."/>
            <person name="Bonometti L."/>
            <person name="Westerberg I."/>
            <person name="Brannstrom I.O."/>
            <person name="Guillou S."/>
            <person name="Cros-Aarteil S."/>
            <person name="Calhoun S."/>
            <person name="Haridas S."/>
            <person name="Kuo A."/>
            <person name="Mondo S."/>
            <person name="Pangilinan J."/>
            <person name="Riley R."/>
            <person name="Labutti K."/>
            <person name="Andreopoulos B."/>
            <person name="Lipzen A."/>
            <person name="Chen C."/>
            <person name="Yanf M."/>
            <person name="Daum C."/>
            <person name="Ng V."/>
            <person name="Clum A."/>
            <person name="Ohm R."/>
            <person name="Martin F."/>
            <person name="Silar P."/>
            <person name="Natvig D."/>
            <person name="Lalanne C."/>
            <person name="Gautier V."/>
            <person name="Ament-Velasquez S.L."/>
            <person name="Kruys A."/>
            <person name="Hutchinson M.I."/>
            <person name="Powell A.J."/>
            <person name="Barry K."/>
            <person name="Miller A.N."/>
            <person name="Grigoriev I.V."/>
            <person name="Debuchy R."/>
            <person name="Gladieux P."/>
            <person name="Thoren M.H."/>
            <person name="Johannesson H."/>
        </authorList>
    </citation>
    <scope>NUCLEOTIDE SEQUENCE</scope>
    <source>
        <strain evidence="8">CBS 990.96</strain>
    </source>
</reference>
<gene>
    <name evidence="8" type="ORF">QBC38DRAFT_482318</name>
</gene>
<evidence type="ECO:0000256" key="2">
    <source>
        <dbReference type="ARBA" id="ARBA00005982"/>
    </source>
</evidence>
<name>A0AAN7GVG1_9PEZI</name>
<evidence type="ECO:0000256" key="6">
    <source>
        <dbReference type="ARBA" id="ARBA00023136"/>
    </source>
</evidence>
<reference evidence="8" key="1">
    <citation type="journal article" date="2023" name="Mol. Phylogenet. Evol.">
        <title>Genome-scale phylogeny and comparative genomics of the fungal order Sordariales.</title>
        <authorList>
            <person name="Hensen N."/>
            <person name="Bonometti L."/>
            <person name="Westerberg I."/>
            <person name="Brannstrom I.O."/>
            <person name="Guillou S."/>
            <person name="Cros-Aarteil S."/>
            <person name="Calhoun S."/>
            <person name="Haridas S."/>
            <person name="Kuo A."/>
            <person name="Mondo S."/>
            <person name="Pangilinan J."/>
            <person name="Riley R."/>
            <person name="LaButti K."/>
            <person name="Andreopoulos B."/>
            <person name="Lipzen A."/>
            <person name="Chen C."/>
            <person name="Yan M."/>
            <person name="Daum C."/>
            <person name="Ng V."/>
            <person name="Clum A."/>
            <person name="Steindorff A."/>
            <person name="Ohm R.A."/>
            <person name="Martin F."/>
            <person name="Silar P."/>
            <person name="Natvig D.O."/>
            <person name="Lalanne C."/>
            <person name="Gautier V."/>
            <person name="Ament-Velasquez S.L."/>
            <person name="Kruys A."/>
            <person name="Hutchinson M.I."/>
            <person name="Powell A.J."/>
            <person name="Barry K."/>
            <person name="Miller A.N."/>
            <person name="Grigoriev I.V."/>
            <person name="Debuchy R."/>
            <person name="Gladieux P."/>
            <person name="Hiltunen Thoren M."/>
            <person name="Johannesson H."/>
        </authorList>
    </citation>
    <scope>NUCLEOTIDE SEQUENCE</scope>
    <source>
        <strain evidence="8">CBS 990.96</strain>
    </source>
</reference>
<keyword evidence="9" id="KW-1185">Reference proteome</keyword>
<dbReference type="AlphaFoldDB" id="A0AAN7GVG1"/>
<dbReference type="PANTHER" id="PTHR11654">
    <property type="entry name" value="OLIGOPEPTIDE TRANSPORTER-RELATED"/>
    <property type="match status" value="1"/>
</dbReference>
<proteinExistence type="inferred from homology"/>
<feature type="transmembrane region" description="Helical" evidence="7">
    <location>
        <begin position="342"/>
        <end position="359"/>
    </location>
</feature>
<dbReference type="Gene3D" id="1.20.1250.20">
    <property type="entry name" value="MFS general substrate transporter like domains"/>
    <property type="match status" value="1"/>
</dbReference>
<protein>
    <submittedName>
        <fullName evidence="8">Peptide transporter ptr2 protein</fullName>
    </submittedName>
</protein>
<dbReference type="InterPro" id="IPR000109">
    <property type="entry name" value="POT_fam"/>
</dbReference>
<keyword evidence="4 7" id="KW-0812">Transmembrane</keyword>
<keyword evidence="3" id="KW-0813">Transport</keyword>
<feature type="transmembrane region" description="Helical" evidence="7">
    <location>
        <begin position="206"/>
        <end position="226"/>
    </location>
</feature>
<dbReference type="Proteomes" id="UP001301958">
    <property type="component" value="Unassembled WGS sequence"/>
</dbReference>
<feature type="transmembrane region" description="Helical" evidence="7">
    <location>
        <begin position="371"/>
        <end position="393"/>
    </location>
</feature>
<evidence type="ECO:0000256" key="1">
    <source>
        <dbReference type="ARBA" id="ARBA00004141"/>
    </source>
</evidence>
<feature type="transmembrane region" description="Helical" evidence="7">
    <location>
        <begin position="458"/>
        <end position="481"/>
    </location>
</feature>
<dbReference type="EMBL" id="MU865361">
    <property type="protein sequence ID" value="KAK4225707.1"/>
    <property type="molecule type" value="Genomic_DNA"/>
</dbReference>
<comment type="similarity">
    <text evidence="2">Belongs to the major facilitator superfamily. Proton-dependent oligopeptide transporter (POT/PTR) (TC 2.A.17) family.</text>
</comment>
<dbReference type="InterPro" id="IPR036259">
    <property type="entry name" value="MFS_trans_sf"/>
</dbReference>
<evidence type="ECO:0000256" key="3">
    <source>
        <dbReference type="ARBA" id="ARBA00022448"/>
    </source>
</evidence>
<feature type="transmembrane region" description="Helical" evidence="7">
    <location>
        <begin position="122"/>
        <end position="140"/>
    </location>
</feature>
<feature type="transmembrane region" description="Helical" evidence="7">
    <location>
        <begin position="487"/>
        <end position="508"/>
    </location>
</feature>
<comment type="subcellular location">
    <subcellularLocation>
        <location evidence="1">Membrane</location>
        <topology evidence="1">Multi-pass membrane protein</topology>
    </subcellularLocation>
</comment>